<dbReference type="InterPro" id="IPR003507">
    <property type="entry name" value="S66_fam"/>
</dbReference>
<accession>A0A3S3QA07</accession>
<sequence length="298" mass="32713">MTTPTYLKEGDKVGIVSTAKRCEPHEINDGLALLKSWRLHPVLGKNAFASHGFLAGTDEERLSDLQQMLDDITIKAIFFTKGGYGTLRIIDSIDWTAFKANPKWLVGYSDITLLHSHIHNFGIESLHAVMLQGIPNSNAASSETIRVALFGESLSYNIQNLPDNKTAPGILEGILVGGNLSMMYGIVGSGSDIDTNGKILFIEDIDEYLYHYDRMLISLKRAGKLSGIKALLVGGMVDIKESTIPFGKNDTQITLEHFDCPVYFGIPSGHTDDNRALIMGRNISISHTAQTVTLKFDN</sequence>
<dbReference type="PANTHER" id="PTHR30237:SF2">
    <property type="entry name" value="MUREIN TETRAPEPTIDE CARBOXYPEPTIDASE"/>
    <property type="match status" value="1"/>
</dbReference>
<organism evidence="9 10">
    <name type="scientific">Flavobacterium cerinum</name>
    <dbReference type="NCBI Taxonomy" id="2502784"/>
    <lineage>
        <taxon>Bacteria</taxon>
        <taxon>Pseudomonadati</taxon>
        <taxon>Bacteroidota</taxon>
        <taxon>Flavobacteriia</taxon>
        <taxon>Flavobacteriales</taxon>
        <taxon>Flavobacteriaceae</taxon>
        <taxon>Flavobacterium</taxon>
    </lineage>
</organism>
<dbReference type="Gene3D" id="3.50.30.60">
    <property type="entry name" value="LD-carboxypeptidase A C-terminal domain-like"/>
    <property type="match status" value="1"/>
</dbReference>
<evidence type="ECO:0000259" key="8">
    <source>
        <dbReference type="Pfam" id="PF17676"/>
    </source>
</evidence>
<dbReference type="InterPro" id="IPR027478">
    <property type="entry name" value="LdcA_N"/>
</dbReference>
<evidence type="ECO:0000256" key="1">
    <source>
        <dbReference type="ARBA" id="ARBA00010233"/>
    </source>
</evidence>
<dbReference type="GO" id="GO:0008236">
    <property type="term" value="F:serine-type peptidase activity"/>
    <property type="evidence" value="ECO:0007669"/>
    <property type="project" value="UniProtKB-KW"/>
</dbReference>
<dbReference type="GO" id="GO:0006508">
    <property type="term" value="P:proteolysis"/>
    <property type="evidence" value="ECO:0007669"/>
    <property type="project" value="UniProtKB-KW"/>
</dbReference>
<keyword evidence="2 9" id="KW-0121">Carboxypeptidase</keyword>
<dbReference type="PIRSF" id="PIRSF028757">
    <property type="entry name" value="LD-carboxypeptidase"/>
    <property type="match status" value="1"/>
</dbReference>
<evidence type="ECO:0000259" key="7">
    <source>
        <dbReference type="Pfam" id="PF02016"/>
    </source>
</evidence>
<evidence type="ECO:0000256" key="5">
    <source>
        <dbReference type="ARBA" id="ARBA00022825"/>
    </source>
</evidence>
<dbReference type="Pfam" id="PF02016">
    <property type="entry name" value="Peptidase_S66"/>
    <property type="match status" value="1"/>
</dbReference>
<dbReference type="InterPro" id="IPR029062">
    <property type="entry name" value="Class_I_gatase-like"/>
</dbReference>
<comment type="caution">
    <text evidence="9">The sequence shown here is derived from an EMBL/GenBank/DDBJ whole genome shotgun (WGS) entry which is preliminary data.</text>
</comment>
<dbReference type="PANTHER" id="PTHR30237">
    <property type="entry name" value="MURAMOYLTETRAPEPTIDE CARBOXYPEPTIDASE"/>
    <property type="match status" value="1"/>
</dbReference>
<dbReference type="InterPro" id="IPR040921">
    <property type="entry name" value="Peptidase_S66C"/>
</dbReference>
<dbReference type="SUPFAM" id="SSF52317">
    <property type="entry name" value="Class I glutamine amidotransferase-like"/>
    <property type="match status" value="1"/>
</dbReference>
<evidence type="ECO:0000313" key="10">
    <source>
        <dbReference type="Proteomes" id="UP000287527"/>
    </source>
</evidence>
<feature type="domain" description="LD-carboxypeptidase N-terminal" evidence="7">
    <location>
        <begin position="13"/>
        <end position="128"/>
    </location>
</feature>
<dbReference type="InterPro" id="IPR040449">
    <property type="entry name" value="Peptidase_S66_N"/>
</dbReference>
<dbReference type="AlphaFoldDB" id="A0A3S3QA07"/>
<keyword evidence="3" id="KW-0645">Protease</keyword>
<name>A0A3S3QA07_9FLAO</name>
<feature type="domain" description="LD-carboxypeptidase C-terminal" evidence="8">
    <location>
        <begin position="172"/>
        <end position="284"/>
    </location>
</feature>
<dbReference type="Gene3D" id="3.40.50.10740">
    <property type="entry name" value="Class I glutamine amidotransferase-like"/>
    <property type="match status" value="1"/>
</dbReference>
<evidence type="ECO:0000313" key="9">
    <source>
        <dbReference type="EMBL" id="RWX01695.1"/>
    </source>
</evidence>
<dbReference type="CDD" id="cd07025">
    <property type="entry name" value="Peptidase_S66"/>
    <property type="match status" value="1"/>
</dbReference>
<evidence type="ECO:0000256" key="4">
    <source>
        <dbReference type="ARBA" id="ARBA00022801"/>
    </source>
</evidence>
<dbReference type="SUPFAM" id="SSF141986">
    <property type="entry name" value="LD-carboxypeptidase A C-terminal domain-like"/>
    <property type="match status" value="1"/>
</dbReference>
<keyword evidence="4" id="KW-0378">Hydrolase</keyword>
<keyword evidence="10" id="KW-1185">Reference proteome</keyword>
<dbReference type="GO" id="GO:0004180">
    <property type="term" value="F:carboxypeptidase activity"/>
    <property type="evidence" value="ECO:0007669"/>
    <property type="project" value="UniProtKB-KW"/>
</dbReference>
<dbReference type="EMBL" id="SBII01000003">
    <property type="protein sequence ID" value="RWX01695.1"/>
    <property type="molecule type" value="Genomic_DNA"/>
</dbReference>
<reference evidence="9 10" key="1">
    <citation type="submission" date="2019-01" db="EMBL/GenBank/DDBJ databases">
        <title>Flavobacterium sp. nov.,isolated from freshwater.</title>
        <authorList>
            <person name="Zhang R."/>
            <person name="Du Z.-J."/>
        </authorList>
    </citation>
    <scope>NUCLEOTIDE SEQUENCE [LARGE SCALE GENOMIC DNA]</scope>
    <source>
        <strain evidence="9 10">1E403</strain>
    </source>
</reference>
<dbReference type="Pfam" id="PF17676">
    <property type="entry name" value="Peptidase_S66C"/>
    <property type="match status" value="1"/>
</dbReference>
<protein>
    <submittedName>
        <fullName evidence="9">LD-carboxypeptidase</fullName>
    </submittedName>
</protein>
<gene>
    <name evidence="9" type="ORF">EPI11_06355</name>
</gene>
<dbReference type="Proteomes" id="UP000287527">
    <property type="component" value="Unassembled WGS sequence"/>
</dbReference>
<dbReference type="InterPro" id="IPR027461">
    <property type="entry name" value="Carboxypeptidase_A_C_sf"/>
</dbReference>
<feature type="active site" description="Nucleophile" evidence="6">
    <location>
        <position position="109"/>
    </location>
</feature>
<evidence type="ECO:0000256" key="2">
    <source>
        <dbReference type="ARBA" id="ARBA00022645"/>
    </source>
</evidence>
<dbReference type="OrthoDB" id="9807329at2"/>
<feature type="active site" description="Charge relay system" evidence="6">
    <location>
        <position position="203"/>
    </location>
</feature>
<feature type="active site" description="Charge relay system" evidence="6">
    <location>
        <position position="270"/>
    </location>
</feature>
<evidence type="ECO:0000256" key="3">
    <source>
        <dbReference type="ARBA" id="ARBA00022670"/>
    </source>
</evidence>
<proteinExistence type="inferred from homology"/>
<evidence type="ECO:0000256" key="6">
    <source>
        <dbReference type="PIRSR" id="PIRSR028757-1"/>
    </source>
</evidence>
<comment type="similarity">
    <text evidence="1">Belongs to the peptidase S66 family.</text>
</comment>
<keyword evidence="5" id="KW-0720">Serine protease</keyword>